<dbReference type="InterPro" id="IPR043128">
    <property type="entry name" value="Rev_trsase/Diguanyl_cyclase"/>
</dbReference>
<dbReference type="InterPro" id="IPR043502">
    <property type="entry name" value="DNA/RNA_pol_sf"/>
</dbReference>
<dbReference type="PANTHER" id="PTHR37984:SF5">
    <property type="entry name" value="PROTEIN NYNRIN-LIKE"/>
    <property type="match status" value="1"/>
</dbReference>
<dbReference type="GO" id="GO:0003824">
    <property type="term" value="F:catalytic activity"/>
    <property type="evidence" value="ECO:0007669"/>
    <property type="project" value="UniProtKB-KW"/>
</dbReference>
<accession>A0A7J6KQJ3</accession>
<dbReference type="Gene3D" id="3.30.70.270">
    <property type="match status" value="2"/>
</dbReference>
<dbReference type="FunFam" id="3.30.70.270:FF:000026">
    <property type="entry name" value="Transposon Ty3-G Gag-Pol polyprotein"/>
    <property type="match status" value="1"/>
</dbReference>
<dbReference type="InterPro" id="IPR041577">
    <property type="entry name" value="RT_RNaseH_2"/>
</dbReference>
<feature type="domain" description="Reverse transcriptase" evidence="2">
    <location>
        <begin position="81"/>
        <end position="263"/>
    </location>
</feature>
<dbReference type="CDD" id="cd01647">
    <property type="entry name" value="RT_LTR"/>
    <property type="match status" value="1"/>
</dbReference>
<dbReference type="Proteomes" id="UP000572268">
    <property type="component" value="Unassembled WGS sequence"/>
</dbReference>
<evidence type="ECO:0000259" key="2">
    <source>
        <dbReference type="PROSITE" id="PS50878"/>
    </source>
</evidence>
<organism evidence="3 4">
    <name type="scientific">Perkinsus olseni</name>
    <name type="common">Perkinsus atlanticus</name>
    <dbReference type="NCBI Taxonomy" id="32597"/>
    <lineage>
        <taxon>Eukaryota</taxon>
        <taxon>Sar</taxon>
        <taxon>Alveolata</taxon>
        <taxon>Perkinsozoa</taxon>
        <taxon>Perkinsea</taxon>
        <taxon>Perkinsida</taxon>
        <taxon>Perkinsidae</taxon>
        <taxon>Perkinsus</taxon>
    </lineage>
</organism>
<dbReference type="InterPro" id="IPR000477">
    <property type="entry name" value="RT_dom"/>
</dbReference>
<dbReference type="Pfam" id="PF17919">
    <property type="entry name" value="RT_RNaseH_2"/>
    <property type="match status" value="1"/>
</dbReference>
<dbReference type="EMBL" id="JABANN010001762">
    <property type="protein sequence ID" value="KAF4648869.1"/>
    <property type="molecule type" value="Genomic_DNA"/>
</dbReference>
<dbReference type="AlphaFoldDB" id="A0A7J6KQJ3"/>
<evidence type="ECO:0000256" key="1">
    <source>
        <dbReference type="ARBA" id="ARBA00023268"/>
    </source>
</evidence>
<dbReference type="Pfam" id="PF00078">
    <property type="entry name" value="RVT_1"/>
    <property type="match status" value="1"/>
</dbReference>
<dbReference type="InterPro" id="IPR050951">
    <property type="entry name" value="Retrovirus_Pol_polyprotein"/>
</dbReference>
<gene>
    <name evidence="3" type="ORF">FOL46_002394</name>
</gene>
<evidence type="ECO:0000313" key="4">
    <source>
        <dbReference type="Proteomes" id="UP000572268"/>
    </source>
</evidence>
<dbReference type="PANTHER" id="PTHR37984">
    <property type="entry name" value="PROTEIN CBG26694"/>
    <property type="match status" value="1"/>
</dbReference>
<protein>
    <recommendedName>
        <fullName evidence="2">Reverse transcriptase domain-containing protein</fullName>
    </recommendedName>
</protein>
<evidence type="ECO:0000313" key="3">
    <source>
        <dbReference type="EMBL" id="KAF4648869.1"/>
    </source>
</evidence>
<keyword evidence="1" id="KW-0511">Multifunctional enzyme</keyword>
<sequence length="426" mass="48838">MSLRLNTNSDKIDLKGVPEEYQAQLTALVEKYSDVTRGELGCVPNFEVELDTQGSLPVKAKPFRQNPHMRKIMKEQIETLQKAGVVRHSTSPWASATWLIPKRGTREYRMVVDYRPLNKLLRDDAYRPPRIDSLLEALNGACYFTSLDLRMGYHQLRMEKSAIEKTAFIAENIGVYEYTRLPFGLKTAVAIFQRCMEQVVLVKSLGRCSLVYLDDVIVYSKDPQQHLRDIELVLSELQNSHLVLKLTKCQWMQDTLEYLGHTISKGMISPASYNVKKIMKLRKPKCKKSLQRFVGTVNFYRKFVKSFATIAAPLTNLLRKDTPFVWDSACDTAYDELVERLTSKPFLQLPSFDKEFTLECDASRTGIGAVLLQEQVPVLYGSRTLRGAELRYSATEKEILALVFWMENGHTSFKEGDLQRLLIVTR</sequence>
<reference evidence="3 4" key="1">
    <citation type="submission" date="2020-04" db="EMBL/GenBank/DDBJ databases">
        <title>Perkinsus olseni comparative genomics.</title>
        <authorList>
            <person name="Bogema D.R."/>
        </authorList>
    </citation>
    <scope>NUCLEOTIDE SEQUENCE [LARGE SCALE GENOMIC DNA]</scope>
    <source>
        <strain evidence="3">ATCC PRA-31</strain>
    </source>
</reference>
<dbReference type="SUPFAM" id="SSF56672">
    <property type="entry name" value="DNA/RNA polymerases"/>
    <property type="match status" value="1"/>
</dbReference>
<comment type="caution">
    <text evidence="3">The sequence shown here is derived from an EMBL/GenBank/DDBJ whole genome shotgun (WGS) entry which is preliminary data.</text>
</comment>
<proteinExistence type="predicted"/>
<dbReference type="PROSITE" id="PS50878">
    <property type="entry name" value="RT_POL"/>
    <property type="match status" value="1"/>
</dbReference>
<name>A0A7J6KQJ3_PEROL</name>
<dbReference type="Gene3D" id="3.10.10.10">
    <property type="entry name" value="HIV Type 1 Reverse Transcriptase, subunit A, domain 1"/>
    <property type="match status" value="1"/>
</dbReference>